<feature type="domain" description="Smr" evidence="3">
    <location>
        <begin position="805"/>
        <end position="885"/>
    </location>
</feature>
<dbReference type="EMBL" id="CVRI01000003">
    <property type="protein sequence ID" value="CRK87090.1"/>
    <property type="molecule type" value="Genomic_DNA"/>
</dbReference>
<evidence type="ECO:0000313" key="4">
    <source>
        <dbReference type="EMBL" id="CRK87090.1"/>
    </source>
</evidence>
<dbReference type="Gene3D" id="3.40.50.300">
    <property type="entry name" value="P-loop containing nucleotide triphosphate hydrolases"/>
    <property type="match status" value="1"/>
</dbReference>
<dbReference type="PANTHER" id="PTHR46535:SF1">
    <property type="entry name" value="NEDD4-BINDING PROTEIN 2"/>
    <property type="match status" value="1"/>
</dbReference>
<dbReference type="SUPFAM" id="SSF160443">
    <property type="entry name" value="SMR domain-like"/>
    <property type="match status" value="1"/>
</dbReference>
<organism evidence="4 5">
    <name type="scientific">Clunio marinus</name>
    <dbReference type="NCBI Taxonomy" id="568069"/>
    <lineage>
        <taxon>Eukaryota</taxon>
        <taxon>Metazoa</taxon>
        <taxon>Ecdysozoa</taxon>
        <taxon>Arthropoda</taxon>
        <taxon>Hexapoda</taxon>
        <taxon>Insecta</taxon>
        <taxon>Pterygota</taxon>
        <taxon>Neoptera</taxon>
        <taxon>Endopterygota</taxon>
        <taxon>Diptera</taxon>
        <taxon>Nematocera</taxon>
        <taxon>Chironomoidea</taxon>
        <taxon>Chironomidae</taxon>
        <taxon>Clunio</taxon>
    </lineage>
</organism>
<dbReference type="Pfam" id="PF13671">
    <property type="entry name" value="AAA_33"/>
    <property type="match status" value="1"/>
</dbReference>
<dbReference type="OrthoDB" id="3231855at2759"/>
<feature type="coiled-coil region" evidence="1">
    <location>
        <begin position="726"/>
        <end position="753"/>
    </location>
</feature>
<dbReference type="GO" id="GO:0005634">
    <property type="term" value="C:nucleus"/>
    <property type="evidence" value="ECO:0007669"/>
    <property type="project" value="TreeGrafter"/>
</dbReference>
<evidence type="ECO:0000259" key="3">
    <source>
        <dbReference type="PROSITE" id="PS50828"/>
    </source>
</evidence>
<dbReference type="SMART" id="SM00463">
    <property type="entry name" value="SMR"/>
    <property type="match status" value="1"/>
</dbReference>
<feature type="compositionally biased region" description="Low complexity" evidence="2">
    <location>
        <begin position="325"/>
        <end position="338"/>
    </location>
</feature>
<feature type="region of interest" description="Disordered" evidence="2">
    <location>
        <begin position="248"/>
        <end position="299"/>
    </location>
</feature>
<dbReference type="STRING" id="568069.A0A1J1HHR2"/>
<keyword evidence="1" id="KW-0175">Coiled coil</keyword>
<sequence>MNTPDDSCDTLIEEVEIVDSRENRQNVNLGIEHNNIVTKNQDQRSTGAIPKYSTQSALLKPKFDYIPRNYHSVVNMIKQGYYVCVIMRGLPGSGKSFLAHRIIEDTIGLENDPDNHIISADKYFIKRNGFYKFEPEKLPEAHQFTQTLFTQSAANGLSPIIVDNTNVCYWEMYYYMQVAVQYGYHIEIMEPNTPWKFFEGKLATKNQHSVSYEKLKKMKSNYQNGLSVNQLLKSINLEPVKHPKMRKKLAQEKEETNFSDLITFDDEAPKTVSEEEKTSKEQESEEFKEISQEKVSIPSTTELEESFLNSLNVKPKENLQPEVTNSSQKQQQKQNKNKQAADMKLAPHKSNCPNENASFAQIRELYPNVNDSYLWDFFERCNGDADWCVNLLCDENLTNEMKSGNELTCTCFTIKDTGNGGKKVKSNGVEKTNESKKASKQIDLSHWLETKEMIEKSITIGSEHYPDHVNEVKSWKKGPQESLGPPIINEFLPPEETKTISLPNSPVDSEELYALPIAENLIFELDERFGGGMLKSIIKPNHKFPPKIFITQSTAHKLYLEVMEAFYSQEAEEKLQTLKDDEELAKKLHEQEESKQNKSAKRNGNSKTLTIENFKEFETNSQSSQWKKPGKGKEESDDDIALRISKEKLIEIFPELNKNDLMEIFAGTNYNFNDTVDMIQDSLGCKKEEREQIAASQKKIFNAPWKEESKENDEVLYPDVEFSAYTSEHLKKIEELRQEVKECMEEQKLLLEKAKSAHLNKNFDLAIYLSNMALLQKQKAEEAKHTVANMIAGIHEKTQSSNTTVDLHFMNLVEAVIVLDTFLDKNISRLRAIKKPYEDLFIITGRGNHSHNGVANIKNKTKTRLRERSLTSTEANPGLLKVKIFRNSKLSAEI</sequence>
<evidence type="ECO:0000256" key="2">
    <source>
        <dbReference type="SAM" id="MobiDB-lite"/>
    </source>
</evidence>
<name>A0A1J1HHR2_9DIPT</name>
<feature type="region of interest" description="Disordered" evidence="2">
    <location>
        <begin position="312"/>
        <end position="350"/>
    </location>
</feature>
<dbReference type="Gene3D" id="3.30.1370.110">
    <property type="match status" value="1"/>
</dbReference>
<protein>
    <submittedName>
        <fullName evidence="4">CLUMA_CG000858, isoform A</fullName>
    </submittedName>
</protein>
<reference evidence="4 5" key="1">
    <citation type="submission" date="2015-04" db="EMBL/GenBank/DDBJ databases">
        <authorList>
            <person name="Syromyatnikov M.Y."/>
            <person name="Popov V.N."/>
        </authorList>
    </citation>
    <scope>NUCLEOTIDE SEQUENCE [LARGE SCALE GENOMIC DNA]</scope>
</reference>
<evidence type="ECO:0000313" key="5">
    <source>
        <dbReference type="Proteomes" id="UP000183832"/>
    </source>
</evidence>
<dbReference type="Proteomes" id="UP000183832">
    <property type="component" value="Unassembled WGS sequence"/>
</dbReference>
<feature type="coiled-coil region" evidence="1">
    <location>
        <begin position="568"/>
        <end position="598"/>
    </location>
</feature>
<dbReference type="AlphaFoldDB" id="A0A1J1HHR2"/>
<dbReference type="GO" id="GO:0004519">
    <property type="term" value="F:endonuclease activity"/>
    <property type="evidence" value="ECO:0007669"/>
    <property type="project" value="TreeGrafter"/>
</dbReference>
<accession>A0A1J1HHR2</accession>
<feature type="region of interest" description="Disordered" evidence="2">
    <location>
        <begin position="618"/>
        <end position="639"/>
    </location>
</feature>
<dbReference type="InterPro" id="IPR052772">
    <property type="entry name" value="Endo/PolyKinase_Domain-Protein"/>
</dbReference>
<keyword evidence="5" id="KW-1185">Reference proteome</keyword>
<dbReference type="InterPro" id="IPR027417">
    <property type="entry name" value="P-loop_NTPase"/>
</dbReference>
<dbReference type="InterPro" id="IPR036063">
    <property type="entry name" value="Smr_dom_sf"/>
</dbReference>
<feature type="compositionally biased region" description="Basic and acidic residues" evidence="2">
    <location>
        <begin position="267"/>
        <end position="292"/>
    </location>
</feature>
<dbReference type="SUPFAM" id="SSF52540">
    <property type="entry name" value="P-loop containing nucleoside triphosphate hydrolases"/>
    <property type="match status" value="1"/>
</dbReference>
<gene>
    <name evidence="4" type="ORF">CLUMA_CG000858</name>
</gene>
<dbReference type="PANTHER" id="PTHR46535">
    <property type="entry name" value="NEDD4-BINDING PROTEIN 2"/>
    <property type="match status" value="1"/>
</dbReference>
<dbReference type="PROSITE" id="PS50828">
    <property type="entry name" value="SMR"/>
    <property type="match status" value="1"/>
</dbReference>
<proteinExistence type="predicted"/>
<evidence type="ECO:0000256" key="1">
    <source>
        <dbReference type="SAM" id="Coils"/>
    </source>
</evidence>
<dbReference type="InterPro" id="IPR002625">
    <property type="entry name" value="Smr_dom"/>
</dbReference>